<evidence type="ECO:0000313" key="3">
    <source>
        <dbReference type="Proteomes" id="UP000683360"/>
    </source>
</evidence>
<dbReference type="Proteomes" id="UP000683360">
    <property type="component" value="Unassembled WGS sequence"/>
</dbReference>
<dbReference type="GO" id="GO:0070513">
    <property type="term" value="F:death domain binding"/>
    <property type="evidence" value="ECO:0007669"/>
    <property type="project" value="InterPro"/>
</dbReference>
<dbReference type="InterPro" id="IPR037939">
    <property type="entry name" value="CRADD"/>
</dbReference>
<dbReference type="Pfam" id="PF00619">
    <property type="entry name" value="CARD"/>
    <property type="match status" value="2"/>
</dbReference>
<dbReference type="PANTHER" id="PTHR15034:SF5">
    <property type="entry name" value="DEATH DOMAIN-CONTAINING PROTEIN CRADD"/>
    <property type="match status" value="1"/>
</dbReference>
<dbReference type="InterPro" id="IPR000488">
    <property type="entry name" value="Death_dom"/>
</dbReference>
<organism evidence="2 3">
    <name type="scientific">Mytilus edulis</name>
    <name type="common">Blue mussel</name>
    <dbReference type="NCBI Taxonomy" id="6550"/>
    <lineage>
        <taxon>Eukaryota</taxon>
        <taxon>Metazoa</taxon>
        <taxon>Spiralia</taxon>
        <taxon>Lophotrochozoa</taxon>
        <taxon>Mollusca</taxon>
        <taxon>Bivalvia</taxon>
        <taxon>Autobranchia</taxon>
        <taxon>Pteriomorphia</taxon>
        <taxon>Mytilida</taxon>
        <taxon>Mytiloidea</taxon>
        <taxon>Mytilidae</taxon>
        <taxon>Mytilinae</taxon>
        <taxon>Mytilus</taxon>
    </lineage>
</organism>
<dbReference type="AlphaFoldDB" id="A0A8S3S950"/>
<dbReference type="GO" id="GO:0007165">
    <property type="term" value="P:signal transduction"/>
    <property type="evidence" value="ECO:0007669"/>
    <property type="project" value="InterPro"/>
</dbReference>
<dbReference type="CDD" id="cd01671">
    <property type="entry name" value="CARD"/>
    <property type="match status" value="2"/>
</dbReference>
<comment type="caution">
    <text evidence="2">The sequence shown here is derived from an EMBL/GenBank/DDBJ whole genome shotgun (WGS) entry which is preliminary data.</text>
</comment>
<proteinExistence type="predicted"/>
<gene>
    <name evidence="2" type="ORF">MEDL_30932</name>
</gene>
<dbReference type="Pfam" id="PF00531">
    <property type="entry name" value="Death"/>
    <property type="match status" value="1"/>
</dbReference>
<protein>
    <recommendedName>
        <fullName evidence="1">CARD domain-containing protein</fullName>
    </recommendedName>
</protein>
<dbReference type="GO" id="GO:0042981">
    <property type="term" value="P:regulation of apoptotic process"/>
    <property type="evidence" value="ECO:0007669"/>
    <property type="project" value="InterPro"/>
</dbReference>
<dbReference type="PANTHER" id="PTHR15034">
    <property type="entry name" value="DEATH DOMAIN-CONTAINING PROTEIN CRADD"/>
    <property type="match status" value="1"/>
</dbReference>
<feature type="domain" description="CARD" evidence="1">
    <location>
        <begin position="239"/>
        <end position="307"/>
    </location>
</feature>
<dbReference type="GO" id="GO:0002020">
    <property type="term" value="F:protease binding"/>
    <property type="evidence" value="ECO:0007669"/>
    <property type="project" value="InterPro"/>
</dbReference>
<sequence>MSDINCLQMRRRKQVMSNIPDDILDSIPTDEILDNISPQIGKMVFQLGTELGLSMADLENIDKCNCDLTAQSKEVLFTWRRDKLVRPTIRVLEQALVNSRKGARCLEEVVKNVDPKTLRAVETVTDRIKDNADRIIQNIQTSQILDHMMTHLVISVDDRRRIEQHAGQDDQNKALLDIVSKRREPAYSVFVDGLRIHGYEDIANDLKCASEKMGQSTTSVPDENKGLSDRTVPLFKIRLQKNYSDIITSVKHDIIVDHLISCDVLTFEDCQKINACPSQEQKNRQLMDILLHGNENGFTEFLNALRNDSVYADLANRIASTEVTSTDRSNIQSCYNINKRKYGLNVQETTTLLPKKN</sequence>
<name>A0A8S3S950_MYTED</name>
<accession>A0A8S3S950</accession>
<dbReference type="CDD" id="cd01670">
    <property type="entry name" value="Death"/>
    <property type="match status" value="1"/>
</dbReference>
<dbReference type="SUPFAM" id="SSF47986">
    <property type="entry name" value="DEATH domain"/>
    <property type="match status" value="3"/>
</dbReference>
<dbReference type="InterPro" id="IPR011029">
    <property type="entry name" value="DEATH-like_dom_sf"/>
</dbReference>
<reference evidence="2" key="1">
    <citation type="submission" date="2021-03" db="EMBL/GenBank/DDBJ databases">
        <authorList>
            <person name="Bekaert M."/>
        </authorList>
    </citation>
    <scope>NUCLEOTIDE SEQUENCE</scope>
</reference>
<evidence type="ECO:0000313" key="2">
    <source>
        <dbReference type="EMBL" id="CAG2217242.1"/>
    </source>
</evidence>
<dbReference type="InterPro" id="IPR001315">
    <property type="entry name" value="CARD"/>
</dbReference>
<evidence type="ECO:0000259" key="1">
    <source>
        <dbReference type="PROSITE" id="PS50209"/>
    </source>
</evidence>
<keyword evidence="3" id="KW-1185">Reference proteome</keyword>
<dbReference type="OrthoDB" id="6101684at2759"/>
<dbReference type="Gene3D" id="1.10.533.10">
    <property type="entry name" value="Death Domain, Fas"/>
    <property type="match status" value="3"/>
</dbReference>
<feature type="domain" description="CARD" evidence="1">
    <location>
        <begin position="120"/>
        <end position="195"/>
    </location>
</feature>
<dbReference type="EMBL" id="CAJPWZ010001516">
    <property type="protein sequence ID" value="CAG2217242.1"/>
    <property type="molecule type" value="Genomic_DNA"/>
</dbReference>
<dbReference type="PROSITE" id="PS50209">
    <property type="entry name" value="CARD"/>
    <property type="match status" value="2"/>
</dbReference>